<protein>
    <submittedName>
        <fullName evidence="1">Uncharacterized protein</fullName>
    </submittedName>
</protein>
<keyword evidence="2" id="KW-1185">Reference proteome</keyword>
<dbReference type="Proteomes" id="UP001367676">
    <property type="component" value="Unassembled WGS sequence"/>
</dbReference>
<evidence type="ECO:0000313" key="2">
    <source>
        <dbReference type="Proteomes" id="UP001367676"/>
    </source>
</evidence>
<dbReference type="AlphaFoldDB" id="A0AAN9T2Q4"/>
<evidence type="ECO:0000313" key="1">
    <source>
        <dbReference type="EMBL" id="KAK7571180.1"/>
    </source>
</evidence>
<sequence length="179" mass="19393">MMHSTSGGGAEEEAASMTAGAATAAVVVVGRSPSVSVINHSWFSSLKRPLKKKFFAGKSHGKEAAMRAEYANQHQYYSWSSRRARSTWDIASATAHLMSRICLTQLLDDYLNFFRSLPVHILDGRSALACSASVVQLWIRAKTAESFTSPNHSAKSVIFEPSLSSDALVVCVLILCLAL</sequence>
<accession>A0AAN9T2Q4</accession>
<organism evidence="1 2">
    <name type="scientific">Parthenolecanium corni</name>
    <dbReference type="NCBI Taxonomy" id="536013"/>
    <lineage>
        <taxon>Eukaryota</taxon>
        <taxon>Metazoa</taxon>
        <taxon>Ecdysozoa</taxon>
        <taxon>Arthropoda</taxon>
        <taxon>Hexapoda</taxon>
        <taxon>Insecta</taxon>
        <taxon>Pterygota</taxon>
        <taxon>Neoptera</taxon>
        <taxon>Paraneoptera</taxon>
        <taxon>Hemiptera</taxon>
        <taxon>Sternorrhyncha</taxon>
        <taxon>Coccoidea</taxon>
        <taxon>Coccidae</taxon>
        <taxon>Parthenolecanium</taxon>
    </lineage>
</organism>
<gene>
    <name evidence="1" type="ORF">V9T40_014784</name>
</gene>
<name>A0AAN9T2Q4_9HEMI</name>
<reference evidence="1 2" key="1">
    <citation type="submission" date="2024-03" db="EMBL/GenBank/DDBJ databases">
        <title>Adaptation during the transition from Ophiocordyceps entomopathogen to insect associate is accompanied by gene loss and intensified selection.</title>
        <authorList>
            <person name="Ward C.M."/>
            <person name="Onetto C.A."/>
            <person name="Borneman A.R."/>
        </authorList>
    </citation>
    <scope>NUCLEOTIDE SEQUENCE [LARGE SCALE GENOMIC DNA]</scope>
    <source>
        <strain evidence="1">AWRI1</strain>
        <tissue evidence="1">Single Adult Female</tissue>
    </source>
</reference>
<dbReference type="EMBL" id="JBBCAQ010000041">
    <property type="protein sequence ID" value="KAK7571180.1"/>
    <property type="molecule type" value="Genomic_DNA"/>
</dbReference>
<comment type="caution">
    <text evidence="1">The sequence shown here is derived from an EMBL/GenBank/DDBJ whole genome shotgun (WGS) entry which is preliminary data.</text>
</comment>
<proteinExistence type="predicted"/>